<name>A0A0A9HPX7_ARUDO</name>
<sequence>MNNYESITFSFHFLFDACILLVWKSHTDLSCIPVHRFVAFVL</sequence>
<protein>
    <submittedName>
        <fullName evidence="1">Uncharacterized protein</fullName>
    </submittedName>
</protein>
<organism evidence="1">
    <name type="scientific">Arundo donax</name>
    <name type="common">Giant reed</name>
    <name type="synonym">Donax arundinaceus</name>
    <dbReference type="NCBI Taxonomy" id="35708"/>
    <lineage>
        <taxon>Eukaryota</taxon>
        <taxon>Viridiplantae</taxon>
        <taxon>Streptophyta</taxon>
        <taxon>Embryophyta</taxon>
        <taxon>Tracheophyta</taxon>
        <taxon>Spermatophyta</taxon>
        <taxon>Magnoliopsida</taxon>
        <taxon>Liliopsida</taxon>
        <taxon>Poales</taxon>
        <taxon>Poaceae</taxon>
        <taxon>PACMAD clade</taxon>
        <taxon>Arundinoideae</taxon>
        <taxon>Arundineae</taxon>
        <taxon>Arundo</taxon>
    </lineage>
</organism>
<evidence type="ECO:0000313" key="1">
    <source>
        <dbReference type="EMBL" id="JAE37899.1"/>
    </source>
</evidence>
<dbReference type="AlphaFoldDB" id="A0A0A9HPX7"/>
<reference evidence="1" key="2">
    <citation type="journal article" date="2015" name="Data Brief">
        <title>Shoot transcriptome of the giant reed, Arundo donax.</title>
        <authorList>
            <person name="Barrero R.A."/>
            <person name="Guerrero F.D."/>
            <person name="Moolhuijzen P."/>
            <person name="Goolsby J.A."/>
            <person name="Tidwell J."/>
            <person name="Bellgard S.E."/>
            <person name="Bellgard M.I."/>
        </authorList>
    </citation>
    <scope>NUCLEOTIDE SEQUENCE</scope>
    <source>
        <tissue evidence="1">Shoot tissue taken approximately 20 cm above the soil surface</tissue>
    </source>
</reference>
<dbReference type="EMBL" id="GBRH01159997">
    <property type="protein sequence ID" value="JAE37899.1"/>
    <property type="molecule type" value="Transcribed_RNA"/>
</dbReference>
<accession>A0A0A9HPX7</accession>
<proteinExistence type="predicted"/>
<reference evidence="1" key="1">
    <citation type="submission" date="2014-09" db="EMBL/GenBank/DDBJ databases">
        <authorList>
            <person name="Magalhaes I.L.F."/>
            <person name="Oliveira U."/>
            <person name="Santos F.R."/>
            <person name="Vidigal T.H.D.A."/>
            <person name="Brescovit A.D."/>
            <person name="Santos A.J."/>
        </authorList>
    </citation>
    <scope>NUCLEOTIDE SEQUENCE</scope>
    <source>
        <tissue evidence="1">Shoot tissue taken approximately 20 cm above the soil surface</tissue>
    </source>
</reference>